<gene>
    <name evidence="4" type="ORF">C7374_1023</name>
</gene>
<evidence type="ECO:0000256" key="3">
    <source>
        <dbReference type="RuleBase" id="RU004508"/>
    </source>
</evidence>
<evidence type="ECO:0000313" key="5">
    <source>
        <dbReference type="Proteomes" id="UP000249453"/>
    </source>
</evidence>
<feature type="active site" description="Proton acceptor" evidence="1">
    <location>
        <position position="191"/>
    </location>
</feature>
<comment type="caution">
    <text evidence="4">The sequence shown here is derived from an EMBL/GenBank/DDBJ whole genome shotgun (WGS) entry which is preliminary data.</text>
</comment>
<dbReference type="EMBL" id="QLMK01000002">
    <property type="protein sequence ID" value="RAK32009.1"/>
    <property type="molecule type" value="Genomic_DNA"/>
</dbReference>
<sequence>MQFIDLGAQRARIEDRLNAAISKVVAEGRYILGPEVAEFEKKLGEYLGVEHVIACANGTDALQMPLMARGIGPGHAVFCPSFTFAATAEVVALVGAEPVFIDVDPDNYNINVDQLEEAIAAVRKEGRLEPKAIIPVDLFGLAANYNRITAIAEREGLFVIEDAAQSIGGKRGNVMCGAFGHVGATSFYPAKPLGCYGDGGAMFTNDAELAETLRSVLFHGKGETQYDNVRIGINSRLDTIQAAVLLEKLAILEDEMEARERIAKRYNEGLREVVKVPELPSDNRSAWAQYSIESERRDDLKAHLQEAGIPSVIYYVKPLHLQTAYQHFPVAPGGLPVSEALPSRILSLPMHPYLSENDQDKIIGTIRGFFGK</sequence>
<proteinExistence type="inferred from homology"/>
<comment type="similarity">
    <text evidence="3">Belongs to the DegT/DnrJ/EryC1 family.</text>
</comment>
<dbReference type="GO" id="GO:0000271">
    <property type="term" value="P:polysaccharide biosynthetic process"/>
    <property type="evidence" value="ECO:0007669"/>
    <property type="project" value="TreeGrafter"/>
</dbReference>
<dbReference type="CDD" id="cd00616">
    <property type="entry name" value="AHBA_syn"/>
    <property type="match status" value="1"/>
</dbReference>
<organism evidence="4 5">
    <name type="scientific">Falsochrobactrum ovis</name>
    <dbReference type="NCBI Taxonomy" id="1293442"/>
    <lineage>
        <taxon>Bacteria</taxon>
        <taxon>Pseudomonadati</taxon>
        <taxon>Pseudomonadota</taxon>
        <taxon>Alphaproteobacteria</taxon>
        <taxon>Hyphomicrobiales</taxon>
        <taxon>Brucellaceae</taxon>
        <taxon>Falsochrobactrum</taxon>
    </lineage>
</organism>
<dbReference type="PIRSF" id="PIRSF000390">
    <property type="entry name" value="PLP_StrS"/>
    <property type="match status" value="1"/>
</dbReference>
<dbReference type="GO" id="GO:0030170">
    <property type="term" value="F:pyridoxal phosphate binding"/>
    <property type="evidence" value="ECO:0007669"/>
    <property type="project" value="TreeGrafter"/>
</dbReference>
<dbReference type="Proteomes" id="UP000249453">
    <property type="component" value="Unassembled WGS sequence"/>
</dbReference>
<name>A0A364JX75_9HYPH</name>
<keyword evidence="5" id="KW-1185">Reference proteome</keyword>
<dbReference type="Gene3D" id="3.90.1150.10">
    <property type="entry name" value="Aspartate Aminotransferase, domain 1"/>
    <property type="match status" value="1"/>
</dbReference>
<reference evidence="4 5" key="1">
    <citation type="submission" date="2018-06" db="EMBL/GenBank/DDBJ databases">
        <title>Genomic Encyclopedia of Type Strains, Phase IV (KMG-IV): sequencing the most valuable type-strain genomes for metagenomic binning, comparative biology and taxonomic classification.</title>
        <authorList>
            <person name="Goeker M."/>
        </authorList>
    </citation>
    <scope>NUCLEOTIDE SEQUENCE [LARGE SCALE GENOMIC DNA]</scope>
    <source>
        <strain evidence="4 5">DSM 26720</strain>
    </source>
</reference>
<evidence type="ECO:0000256" key="2">
    <source>
        <dbReference type="PIRSR" id="PIRSR000390-2"/>
    </source>
</evidence>
<dbReference type="GO" id="GO:0008483">
    <property type="term" value="F:transaminase activity"/>
    <property type="evidence" value="ECO:0007669"/>
    <property type="project" value="TreeGrafter"/>
</dbReference>
<dbReference type="InterPro" id="IPR015421">
    <property type="entry name" value="PyrdxlP-dep_Trfase_major"/>
</dbReference>
<dbReference type="Gene3D" id="3.40.640.10">
    <property type="entry name" value="Type I PLP-dependent aspartate aminotransferase-like (Major domain)"/>
    <property type="match status" value="1"/>
</dbReference>
<evidence type="ECO:0000313" key="4">
    <source>
        <dbReference type="EMBL" id="RAK32009.1"/>
    </source>
</evidence>
<dbReference type="PANTHER" id="PTHR30244:SF42">
    <property type="entry name" value="UDP-2-ACETAMIDO-2-DEOXY-3-OXO-D-GLUCURONATE AMINOTRANSFERASE"/>
    <property type="match status" value="1"/>
</dbReference>
<dbReference type="InterPro" id="IPR015424">
    <property type="entry name" value="PyrdxlP-dep_Trfase"/>
</dbReference>
<dbReference type="RefSeq" id="WP_111574625.1">
    <property type="nucleotide sequence ID" value="NZ_JBHEEY010000003.1"/>
</dbReference>
<protein>
    <submittedName>
        <fullName evidence="4">dTDP-4-amino-4,6-dideoxygalactose transaminase</fullName>
    </submittedName>
</protein>
<dbReference type="InterPro" id="IPR015422">
    <property type="entry name" value="PyrdxlP-dep_Trfase_small"/>
</dbReference>
<dbReference type="InterPro" id="IPR000653">
    <property type="entry name" value="DegT/StrS_aminotransferase"/>
</dbReference>
<dbReference type="OrthoDB" id="9768668at2"/>
<keyword evidence="2 3" id="KW-0663">Pyridoxal phosphate</keyword>
<dbReference type="AlphaFoldDB" id="A0A364JX75"/>
<dbReference type="SUPFAM" id="SSF53383">
    <property type="entry name" value="PLP-dependent transferases"/>
    <property type="match status" value="1"/>
</dbReference>
<accession>A0A364JX75</accession>
<dbReference type="PANTHER" id="PTHR30244">
    <property type="entry name" value="TRANSAMINASE"/>
    <property type="match status" value="1"/>
</dbReference>
<feature type="modified residue" description="N6-(pyridoxal phosphate)lysine" evidence="2">
    <location>
        <position position="191"/>
    </location>
</feature>
<dbReference type="Pfam" id="PF01041">
    <property type="entry name" value="DegT_DnrJ_EryC1"/>
    <property type="match status" value="1"/>
</dbReference>
<evidence type="ECO:0000256" key="1">
    <source>
        <dbReference type="PIRSR" id="PIRSR000390-1"/>
    </source>
</evidence>